<keyword evidence="2" id="KW-0472">Membrane</keyword>
<feature type="transmembrane region" description="Helical" evidence="2">
    <location>
        <begin position="144"/>
        <end position="166"/>
    </location>
</feature>
<comment type="caution">
    <text evidence="3">The sequence shown here is derived from an EMBL/GenBank/DDBJ whole genome shotgun (WGS) entry which is preliminary data.</text>
</comment>
<feature type="region of interest" description="Disordered" evidence="1">
    <location>
        <begin position="343"/>
        <end position="373"/>
    </location>
</feature>
<keyword evidence="4" id="KW-1185">Reference proteome</keyword>
<evidence type="ECO:0000313" key="3">
    <source>
        <dbReference type="EMBL" id="TDO32821.1"/>
    </source>
</evidence>
<proteinExistence type="predicted"/>
<accession>A0A4R6JCY6</accession>
<name>A0A4R6JCY6_9ACTN</name>
<feature type="transmembrane region" description="Helical" evidence="2">
    <location>
        <begin position="426"/>
        <end position="445"/>
    </location>
</feature>
<evidence type="ECO:0000256" key="2">
    <source>
        <dbReference type="SAM" id="Phobius"/>
    </source>
</evidence>
<keyword evidence="2" id="KW-1133">Transmembrane helix</keyword>
<dbReference type="AlphaFoldDB" id="A0A4R6JCY6"/>
<protein>
    <submittedName>
        <fullName evidence="3">Uncharacterized protein</fullName>
    </submittedName>
</protein>
<feature type="transmembrane region" description="Helical" evidence="2">
    <location>
        <begin position="388"/>
        <end position="406"/>
    </location>
</feature>
<organism evidence="3 4">
    <name type="scientific">Paractinoplanes brasiliensis</name>
    <dbReference type="NCBI Taxonomy" id="52695"/>
    <lineage>
        <taxon>Bacteria</taxon>
        <taxon>Bacillati</taxon>
        <taxon>Actinomycetota</taxon>
        <taxon>Actinomycetes</taxon>
        <taxon>Micromonosporales</taxon>
        <taxon>Micromonosporaceae</taxon>
        <taxon>Paractinoplanes</taxon>
    </lineage>
</organism>
<keyword evidence="2" id="KW-0812">Transmembrane</keyword>
<sequence>MAFLAVFAVVYSGVLAVILFGWPADEMVVGEERGIAVSFEKIRRPLTRSAVVELASPGAGAPAGHVVWLMRDPHHEAGQFPSDQVALTATPLTGNSVLVTVTVDPWGPERVESGIYRETVVVASGADSEELPLVIGVGQRGGKWAVVAFVVIATGAALGLIIKWITEGLTPQAALMRRFDALRRTMGWGTNGRDLPLNARIRLNELEDLILRHDLARTEQEFAELERHRNSAAVLASQTAVLYDQLDAVSDAIEQCRDKVGRDDRKLADAAVDEAYRNLVEAQSWNWPDRTDEIQAELRRIRDHLILTGHIVGSFLRAPRNQALREAVRLLQRGQTELAEEVYNRRHQSRDVEPDLPGPPPGDKSAEPDGGAGRWYDDLEPVSAFFRYARVFAGCASVVVVSLVGLKTQYLDNVTFNSNLSSWVALGLWGLAVELSGVAIVDVLARLGSGASATAARQAL</sequence>
<evidence type="ECO:0000256" key="1">
    <source>
        <dbReference type="SAM" id="MobiDB-lite"/>
    </source>
</evidence>
<reference evidence="3 4" key="1">
    <citation type="submission" date="2019-03" db="EMBL/GenBank/DDBJ databases">
        <title>Sequencing the genomes of 1000 actinobacteria strains.</title>
        <authorList>
            <person name="Klenk H.-P."/>
        </authorList>
    </citation>
    <scope>NUCLEOTIDE SEQUENCE [LARGE SCALE GENOMIC DNA]</scope>
    <source>
        <strain evidence="3 4">DSM 43805</strain>
    </source>
</reference>
<gene>
    <name evidence="3" type="ORF">C8E87_8293</name>
</gene>
<dbReference type="Proteomes" id="UP000294901">
    <property type="component" value="Unassembled WGS sequence"/>
</dbReference>
<evidence type="ECO:0000313" key="4">
    <source>
        <dbReference type="Proteomes" id="UP000294901"/>
    </source>
</evidence>
<dbReference type="EMBL" id="SNWR01000002">
    <property type="protein sequence ID" value="TDO32821.1"/>
    <property type="molecule type" value="Genomic_DNA"/>
</dbReference>